<dbReference type="AlphaFoldDB" id="A0A5S9NZN6"/>
<keyword evidence="3" id="KW-1185">Reference proteome</keyword>
<dbReference type="SUPFAM" id="SSF53335">
    <property type="entry name" value="S-adenosyl-L-methionine-dependent methyltransferases"/>
    <property type="match status" value="1"/>
</dbReference>
<sequence length="309" mass="34807">MQPIETFEPATHDTFDPVAYLIANSDVMEAGVDPAIHFKEFGANEGRRQVNRLLMPGSEYRSDKLLRFSPILYNGYRSDGSMPIYYGGIPASLSEYASESANNDFGPFVDEIYANPNNLYLDLGCGLRPRVFPNCLYIEVYPSITADIIMEPACTYPIADASLDGIGCFAVLEHVPEPWIVVQEMRRMLKPGGKVWIDWPFLQPVHGYPSHYFNTTREGLVSIFKNAGFTVDIARTLRNQTPDHTISWLLGKFVNDCPDENMRDRIMSMSVRDLLSEKPGSEFWSSVLDMYEDTSISEFACGNTLVAHL</sequence>
<dbReference type="Pfam" id="PF08241">
    <property type="entry name" value="Methyltransf_11"/>
    <property type="match status" value="1"/>
</dbReference>
<dbReference type="Gene3D" id="3.40.50.150">
    <property type="entry name" value="Vaccinia Virus protein VP39"/>
    <property type="match status" value="1"/>
</dbReference>
<dbReference type="GO" id="GO:0008757">
    <property type="term" value="F:S-adenosylmethionine-dependent methyltransferase activity"/>
    <property type="evidence" value="ECO:0007669"/>
    <property type="project" value="InterPro"/>
</dbReference>
<dbReference type="InterPro" id="IPR013216">
    <property type="entry name" value="Methyltransf_11"/>
</dbReference>
<evidence type="ECO:0000313" key="3">
    <source>
        <dbReference type="Proteomes" id="UP000433050"/>
    </source>
</evidence>
<dbReference type="Proteomes" id="UP000433050">
    <property type="component" value="Unassembled WGS sequence"/>
</dbReference>
<accession>A0A5S9NZN6</accession>
<evidence type="ECO:0000259" key="1">
    <source>
        <dbReference type="Pfam" id="PF08241"/>
    </source>
</evidence>
<gene>
    <name evidence="2" type="ORF">STARVERO_02001</name>
</gene>
<proteinExistence type="predicted"/>
<reference evidence="2 3" key="1">
    <citation type="submission" date="2019-12" db="EMBL/GenBank/DDBJ databases">
        <authorList>
            <person name="Reyes-Prieto M."/>
        </authorList>
    </citation>
    <scope>NUCLEOTIDE SEQUENCE [LARGE SCALE GENOMIC DNA]</scope>
    <source>
        <strain evidence="2">HF14-78462</strain>
    </source>
</reference>
<dbReference type="InterPro" id="IPR029063">
    <property type="entry name" value="SAM-dependent_MTases_sf"/>
</dbReference>
<feature type="domain" description="Methyltransferase type 11" evidence="1">
    <location>
        <begin position="147"/>
        <end position="197"/>
    </location>
</feature>
<name>A0A5S9NZN6_9HYPH</name>
<organism evidence="2 3">
    <name type="scientific">Starkeya nomas</name>
    <dbReference type="NCBI Taxonomy" id="2666134"/>
    <lineage>
        <taxon>Bacteria</taxon>
        <taxon>Pseudomonadati</taxon>
        <taxon>Pseudomonadota</taxon>
        <taxon>Alphaproteobacteria</taxon>
        <taxon>Hyphomicrobiales</taxon>
        <taxon>Xanthobacteraceae</taxon>
        <taxon>Starkeya</taxon>
    </lineage>
</organism>
<evidence type="ECO:0000313" key="2">
    <source>
        <dbReference type="EMBL" id="CAA0096307.1"/>
    </source>
</evidence>
<dbReference type="EMBL" id="CACSAS010000001">
    <property type="protein sequence ID" value="CAA0096307.1"/>
    <property type="molecule type" value="Genomic_DNA"/>
</dbReference>
<dbReference type="RefSeq" id="WP_159598742.1">
    <property type="nucleotide sequence ID" value="NZ_CACSAS010000001.1"/>
</dbReference>
<protein>
    <recommendedName>
        <fullName evidence="1">Methyltransferase type 11 domain-containing protein</fullName>
    </recommendedName>
</protein>